<feature type="non-terminal residue" evidence="10">
    <location>
        <position position="231"/>
    </location>
</feature>
<dbReference type="Proteomes" id="UP001177140">
    <property type="component" value="Unassembled WGS sequence"/>
</dbReference>
<organism evidence="10 11">
    <name type="scientific">Papaver nudicaule</name>
    <name type="common">Iceland poppy</name>
    <dbReference type="NCBI Taxonomy" id="74823"/>
    <lineage>
        <taxon>Eukaryota</taxon>
        <taxon>Viridiplantae</taxon>
        <taxon>Streptophyta</taxon>
        <taxon>Embryophyta</taxon>
        <taxon>Tracheophyta</taxon>
        <taxon>Spermatophyta</taxon>
        <taxon>Magnoliopsida</taxon>
        <taxon>Ranunculales</taxon>
        <taxon>Papaveraceae</taxon>
        <taxon>Papaveroideae</taxon>
        <taxon>Papaver</taxon>
    </lineage>
</organism>
<dbReference type="GO" id="GO:0008270">
    <property type="term" value="F:zinc ion binding"/>
    <property type="evidence" value="ECO:0007669"/>
    <property type="project" value="UniProtKB-KW"/>
</dbReference>
<dbReference type="SMART" id="SM00614">
    <property type="entry name" value="ZnF_BED"/>
    <property type="match status" value="1"/>
</dbReference>
<evidence type="ECO:0000313" key="10">
    <source>
        <dbReference type="EMBL" id="MCL7027443.1"/>
    </source>
</evidence>
<proteinExistence type="predicted"/>
<comment type="caution">
    <text evidence="10">The sequence shown here is derived from an EMBL/GenBank/DDBJ whole genome shotgun (WGS) entry which is preliminary data.</text>
</comment>
<keyword evidence="5" id="KW-0805">Transcription regulation</keyword>
<evidence type="ECO:0000256" key="6">
    <source>
        <dbReference type="ARBA" id="ARBA00023163"/>
    </source>
</evidence>
<feature type="domain" description="BED-type" evidence="9">
    <location>
        <begin position="66"/>
        <end position="132"/>
    </location>
</feature>
<comment type="subcellular location">
    <subcellularLocation>
        <location evidence="1">Nucleus</location>
    </subcellularLocation>
</comment>
<dbReference type="InterPro" id="IPR003656">
    <property type="entry name" value="Znf_BED"/>
</dbReference>
<dbReference type="PROSITE" id="PS50808">
    <property type="entry name" value="ZF_BED"/>
    <property type="match status" value="1"/>
</dbReference>
<keyword evidence="2" id="KW-0479">Metal-binding</keyword>
<dbReference type="PANTHER" id="PTHR46481:SF10">
    <property type="entry name" value="ZINC FINGER BED DOMAIN-CONTAINING PROTEIN 39"/>
    <property type="match status" value="1"/>
</dbReference>
<keyword evidence="3 8" id="KW-0863">Zinc-finger</keyword>
<evidence type="ECO:0000256" key="1">
    <source>
        <dbReference type="ARBA" id="ARBA00004123"/>
    </source>
</evidence>
<dbReference type="InterPro" id="IPR052035">
    <property type="entry name" value="ZnF_BED_domain_contain"/>
</dbReference>
<protein>
    <recommendedName>
        <fullName evidence="9">BED-type domain-containing protein</fullName>
    </recommendedName>
</protein>
<evidence type="ECO:0000256" key="2">
    <source>
        <dbReference type="ARBA" id="ARBA00022723"/>
    </source>
</evidence>
<reference evidence="10" key="1">
    <citation type="submission" date="2022-03" db="EMBL/GenBank/DDBJ databases">
        <title>A functionally conserved STORR gene fusion in Papaver species that diverged 16.8 million years ago.</title>
        <authorList>
            <person name="Catania T."/>
        </authorList>
    </citation>
    <scope>NUCLEOTIDE SEQUENCE</scope>
    <source>
        <strain evidence="10">S-191538</strain>
    </source>
</reference>
<dbReference type="GO" id="GO:0005634">
    <property type="term" value="C:nucleus"/>
    <property type="evidence" value="ECO:0007669"/>
    <property type="project" value="UniProtKB-SubCell"/>
</dbReference>
<evidence type="ECO:0000256" key="3">
    <source>
        <dbReference type="ARBA" id="ARBA00022771"/>
    </source>
</evidence>
<dbReference type="AlphaFoldDB" id="A0AA41S5B0"/>
<dbReference type="Pfam" id="PF02892">
    <property type="entry name" value="zf-BED"/>
    <property type="match status" value="1"/>
</dbReference>
<evidence type="ECO:0000256" key="7">
    <source>
        <dbReference type="ARBA" id="ARBA00023242"/>
    </source>
</evidence>
<evidence type="ECO:0000256" key="4">
    <source>
        <dbReference type="ARBA" id="ARBA00022833"/>
    </source>
</evidence>
<accession>A0AA41S5B0</accession>
<dbReference type="PANTHER" id="PTHR46481">
    <property type="entry name" value="ZINC FINGER BED DOMAIN-CONTAINING PROTEIN 4"/>
    <property type="match status" value="1"/>
</dbReference>
<dbReference type="GO" id="GO:0003677">
    <property type="term" value="F:DNA binding"/>
    <property type="evidence" value="ECO:0007669"/>
    <property type="project" value="InterPro"/>
</dbReference>
<keyword evidence="6" id="KW-0804">Transcription</keyword>
<evidence type="ECO:0000313" key="11">
    <source>
        <dbReference type="Proteomes" id="UP001177140"/>
    </source>
</evidence>
<dbReference type="EMBL" id="JAJJMA010068401">
    <property type="protein sequence ID" value="MCL7027443.1"/>
    <property type="molecule type" value="Genomic_DNA"/>
</dbReference>
<keyword evidence="4" id="KW-0862">Zinc</keyword>
<name>A0AA41S5B0_PAPNU</name>
<keyword evidence="7" id="KW-0539">Nucleus</keyword>
<gene>
    <name evidence="10" type="ORF">MKW94_012150</name>
</gene>
<evidence type="ECO:0000259" key="9">
    <source>
        <dbReference type="PROSITE" id="PS50808"/>
    </source>
</evidence>
<evidence type="ECO:0000256" key="8">
    <source>
        <dbReference type="PROSITE-ProRule" id="PRU00027"/>
    </source>
</evidence>
<keyword evidence="11" id="KW-1185">Reference proteome</keyword>
<sequence length="231" mass="26236">MTKQTGSGEGDQNAHVKSAFKPPIIPVIKKKKRVVKFVLRKETTPTTVAPIEAEKNITSPVPATRKRTPISWDEITEIQENEKVVSGKCKHCNAIIGAKSINGTSALTKHLKSCGVFKKTQKQINQMYLKASEKGDGAAYNFKFNQEVTRDCIARMIILHELPFSFVEYIGFRRVMTSCQPNIKLVKRNITKSDCMKVYEMEKKHLYETFSKVQSRISLTTDMWTCTTQNK</sequence>
<evidence type="ECO:0000256" key="5">
    <source>
        <dbReference type="ARBA" id="ARBA00023015"/>
    </source>
</evidence>